<proteinExistence type="predicted"/>
<comment type="caution">
    <text evidence="1">The sequence shown here is derived from an EMBL/GenBank/DDBJ whole genome shotgun (WGS) entry which is preliminary data.</text>
</comment>
<accession>A0ACC2PKG0</accession>
<name>A0ACC2PKG0_9HYME</name>
<dbReference type="EMBL" id="CM056741">
    <property type="protein sequence ID" value="KAJ8683059.1"/>
    <property type="molecule type" value="Genomic_DNA"/>
</dbReference>
<keyword evidence="2" id="KW-1185">Reference proteome</keyword>
<gene>
    <name evidence="1" type="ORF">QAD02_018851</name>
</gene>
<evidence type="ECO:0000313" key="2">
    <source>
        <dbReference type="Proteomes" id="UP001239111"/>
    </source>
</evidence>
<protein>
    <submittedName>
        <fullName evidence="1">Uncharacterized protein</fullName>
    </submittedName>
</protein>
<dbReference type="Proteomes" id="UP001239111">
    <property type="component" value="Chromosome 1"/>
</dbReference>
<sequence length="633" mass="73420">MEQRFLSDEYSRIAQHLKKIEKSCCSNKKGGLKNASRSETLRKSANELRSRGGHQKLDTMRVLKLYSESIATAPPSSDELKLAYYARSDFSFQLNLIPESIEDLDRILTLGCAENLKLKILFRKAECLFKNYNELEESDIDDIVEKIADLALDNGLKNSFTEKIRQHKSSLYKRIPNYNEELKDALKYINDCAEKEKRKKFIRIDFQDTIPCASKAISIEYDKYYGRKVIANDEIRPGQVLAVEKMHSFALEPSAFYSHCSHCAKVAWTSVPCDHCSYSVYCSDKCKEEGWNMYHEIECKIVSKLLDTYEDHDKYRMVLALRIVIKAVNENGGDISRLRDDLKAIDTASDQCRRGFAKNGEWNNNWRSVLSLVSNADKRSKKDLVKVSKLSAEALHHLTKMTKLFERSMKGSSYERDVLFIGALISRMYHMILYNNFSMMETQHSSSRHAYLFSSYGRSTNYTDLGIFISPFCSLVNHSCFPNAATCLTDDGQMVLYSLSSIKKGTQVCICYKYFCCFNEKYPRQYYLRTISIDDCHCTPCEEDWPLLDEAQMVRTKTNLKPFLLCMLSQIYDDHKNPRRNEQLMKVMIEDALEEIVNESMFPTKEFYELTEMLMHLVVILYGRWFQIPEISP</sequence>
<reference evidence="1" key="1">
    <citation type="submission" date="2023-04" db="EMBL/GenBank/DDBJ databases">
        <title>A chromosome-level genome assembly of the parasitoid wasp Eretmocerus hayati.</title>
        <authorList>
            <person name="Zhong Y."/>
            <person name="Liu S."/>
            <person name="Liu Y."/>
        </authorList>
    </citation>
    <scope>NUCLEOTIDE SEQUENCE</scope>
    <source>
        <strain evidence="1">ZJU_SS_LIU_2023</strain>
    </source>
</reference>
<organism evidence="1 2">
    <name type="scientific">Eretmocerus hayati</name>
    <dbReference type="NCBI Taxonomy" id="131215"/>
    <lineage>
        <taxon>Eukaryota</taxon>
        <taxon>Metazoa</taxon>
        <taxon>Ecdysozoa</taxon>
        <taxon>Arthropoda</taxon>
        <taxon>Hexapoda</taxon>
        <taxon>Insecta</taxon>
        <taxon>Pterygota</taxon>
        <taxon>Neoptera</taxon>
        <taxon>Endopterygota</taxon>
        <taxon>Hymenoptera</taxon>
        <taxon>Apocrita</taxon>
        <taxon>Proctotrupomorpha</taxon>
        <taxon>Chalcidoidea</taxon>
        <taxon>Aphelinidae</taxon>
        <taxon>Aphelininae</taxon>
        <taxon>Eretmocerus</taxon>
    </lineage>
</organism>
<evidence type="ECO:0000313" key="1">
    <source>
        <dbReference type="EMBL" id="KAJ8683059.1"/>
    </source>
</evidence>